<sequence length="174" mass="19186">MKDLLCLVSSPERLNEPIGPFCRPATFVPESRPASQLMLDFKNSRSMIAIVVDEYGGTAGLVSMEDILEEIVGDIQDEFDDEEADIVADGDGFVVSAALDLEDLYEAFDMDCPATDEEEFDTVGGLVTDQLGRVPVEGERAAVEWGGLRFEVLTVGERHIQRVHCTKLEEEAEE</sequence>
<dbReference type="AlphaFoldDB" id="J9GW04"/>
<dbReference type="EMBL" id="AMCI01000967">
    <property type="protein sequence ID" value="EJX07118.1"/>
    <property type="molecule type" value="Genomic_DNA"/>
</dbReference>
<comment type="caution">
    <text evidence="7">The sequence shown here is derived from an EMBL/GenBank/DDBJ whole genome shotgun (WGS) entry which is preliminary data.</text>
</comment>
<feature type="domain" description="CBS" evidence="6">
    <location>
        <begin position="21"/>
        <end position="78"/>
    </location>
</feature>
<dbReference type="SMART" id="SM01091">
    <property type="entry name" value="CorC_HlyC"/>
    <property type="match status" value="1"/>
</dbReference>
<keyword evidence="4" id="KW-0677">Repeat</keyword>
<dbReference type="SUPFAM" id="SSF56176">
    <property type="entry name" value="FAD-binding/transporter-associated domain-like"/>
    <property type="match status" value="1"/>
</dbReference>
<organism evidence="7">
    <name type="scientific">gut metagenome</name>
    <dbReference type="NCBI Taxonomy" id="749906"/>
    <lineage>
        <taxon>unclassified sequences</taxon>
        <taxon>metagenomes</taxon>
        <taxon>organismal metagenomes</taxon>
    </lineage>
</organism>
<dbReference type="SUPFAM" id="SSF54631">
    <property type="entry name" value="CBS-domain pair"/>
    <property type="match status" value="1"/>
</dbReference>
<evidence type="ECO:0000313" key="7">
    <source>
        <dbReference type="EMBL" id="EJX07118.1"/>
    </source>
</evidence>
<dbReference type="InterPro" id="IPR046342">
    <property type="entry name" value="CBS_dom_sf"/>
</dbReference>
<evidence type="ECO:0000256" key="2">
    <source>
        <dbReference type="ARBA" id="ARBA00006337"/>
    </source>
</evidence>
<dbReference type="InterPro" id="IPR016169">
    <property type="entry name" value="FAD-bd_PCMH_sub2"/>
</dbReference>
<evidence type="ECO:0000256" key="4">
    <source>
        <dbReference type="ARBA" id="ARBA00022737"/>
    </source>
</evidence>
<evidence type="ECO:0000256" key="5">
    <source>
        <dbReference type="ARBA" id="ARBA00023122"/>
    </source>
</evidence>
<evidence type="ECO:0000256" key="3">
    <source>
        <dbReference type="ARBA" id="ARBA00022475"/>
    </source>
</evidence>
<keyword evidence="3" id="KW-0472">Membrane</keyword>
<dbReference type="CDD" id="cd04590">
    <property type="entry name" value="CBS_pair_CorC_HlyC_assoc"/>
    <property type="match status" value="1"/>
</dbReference>
<dbReference type="PROSITE" id="PS51371">
    <property type="entry name" value="CBS"/>
    <property type="match status" value="1"/>
</dbReference>
<dbReference type="Pfam" id="PF00571">
    <property type="entry name" value="CBS"/>
    <property type="match status" value="1"/>
</dbReference>
<dbReference type="InterPro" id="IPR036318">
    <property type="entry name" value="FAD-bd_PCMH-like_sf"/>
</dbReference>
<dbReference type="InterPro" id="IPR000644">
    <property type="entry name" value="CBS_dom"/>
</dbReference>
<evidence type="ECO:0000259" key="6">
    <source>
        <dbReference type="PROSITE" id="PS51371"/>
    </source>
</evidence>
<keyword evidence="5" id="KW-0129">CBS domain</keyword>
<dbReference type="InterPro" id="IPR044751">
    <property type="entry name" value="Ion_transp-like_CBS"/>
</dbReference>
<name>J9GW04_9ZZZZ</name>
<reference evidence="7" key="1">
    <citation type="journal article" date="2012" name="PLoS ONE">
        <title>Gene sets for utilization of primary and secondary nutrition supplies in the distal gut of endangered iberian lynx.</title>
        <authorList>
            <person name="Alcaide M."/>
            <person name="Messina E."/>
            <person name="Richter M."/>
            <person name="Bargiela R."/>
            <person name="Peplies J."/>
            <person name="Huws S.A."/>
            <person name="Newbold C.J."/>
            <person name="Golyshin P.N."/>
            <person name="Simon M.A."/>
            <person name="Lopez G."/>
            <person name="Yakimov M.M."/>
            <person name="Ferrer M."/>
        </authorList>
    </citation>
    <scope>NUCLEOTIDE SEQUENCE</scope>
</reference>
<evidence type="ECO:0000256" key="1">
    <source>
        <dbReference type="ARBA" id="ARBA00004651"/>
    </source>
</evidence>
<dbReference type="PANTHER" id="PTHR22777">
    <property type="entry name" value="HEMOLYSIN-RELATED"/>
    <property type="match status" value="1"/>
</dbReference>
<dbReference type="InterPro" id="IPR005170">
    <property type="entry name" value="Transptr-assoc_dom"/>
</dbReference>
<keyword evidence="3" id="KW-1003">Cell membrane</keyword>
<comment type="similarity">
    <text evidence="2">Belongs to the UPF0053 family.</text>
</comment>
<accession>J9GW04</accession>
<dbReference type="Pfam" id="PF03471">
    <property type="entry name" value="CorC_HlyC"/>
    <property type="match status" value="1"/>
</dbReference>
<dbReference type="Gene3D" id="3.30.465.10">
    <property type="match status" value="1"/>
</dbReference>
<dbReference type="GO" id="GO:0050660">
    <property type="term" value="F:flavin adenine dinucleotide binding"/>
    <property type="evidence" value="ECO:0007669"/>
    <property type="project" value="InterPro"/>
</dbReference>
<dbReference type="GO" id="GO:0005886">
    <property type="term" value="C:plasma membrane"/>
    <property type="evidence" value="ECO:0007669"/>
    <property type="project" value="UniProtKB-SubCell"/>
</dbReference>
<protein>
    <submittedName>
        <fullName evidence="7">Transporter-associated region</fullName>
    </submittedName>
</protein>
<proteinExistence type="inferred from homology"/>
<gene>
    <name evidence="7" type="ORF">EVA_04774</name>
</gene>
<dbReference type="PANTHER" id="PTHR22777:SF32">
    <property type="entry name" value="UPF0053 INNER MEMBRANE PROTEIN YFJD"/>
    <property type="match status" value="1"/>
</dbReference>
<dbReference type="Gene3D" id="3.90.1280.20">
    <property type="match status" value="1"/>
</dbReference>
<comment type="subcellular location">
    <subcellularLocation>
        <location evidence="1">Cell membrane</location>
        <topology evidence="1">Multi-pass membrane protein</topology>
    </subcellularLocation>
</comment>